<keyword evidence="2" id="KW-1133">Transmembrane helix</keyword>
<dbReference type="EMBL" id="NHNT01000001">
    <property type="protein sequence ID" value="OUZ40824.1"/>
    <property type="molecule type" value="Genomic_DNA"/>
</dbReference>
<keyword evidence="3" id="KW-0240">DNA-directed RNA polymerase</keyword>
<dbReference type="InterPro" id="IPR024596">
    <property type="entry name" value="RNApol_su_b/EpuA"/>
</dbReference>
<feature type="compositionally biased region" description="Basic and acidic residues" evidence="1">
    <location>
        <begin position="1"/>
        <end position="16"/>
    </location>
</feature>
<keyword evidence="2" id="KW-0472">Membrane</keyword>
<name>A0ABX3ZMK2_9BACL</name>
<keyword evidence="2" id="KW-0812">Transmembrane</keyword>
<accession>A0ABX3ZMK2</accession>
<sequence length="96" mass="10981">MTNELDRQIEQKEPAAKKTRRRIKNVSEPPTEQPVGKVRLRLIPIWLRIIIVILLFLVAVIVGLVIGYSVIGDGAAFDVLKWETWQHLLDIINGKE</sequence>
<protein>
    <submittedName>
        <fullName evidence="3">DNA-directed RNA polymerase subunit beta</fullName>
    </submittedName>
</protein>
<dbReference type="Pfam" id="PF11772">
    <property type="entry name" value="EpuA"/>
    <property type="match status" value="1"/>
</dbReference>
<evidence type="ECO:0000256" key="1">
    <source>
        <dbReference type="SAM" id="MobiDB-lite"/>
    </source>
</evidence>
<keyword evidence="3" id="KW-0804">Transcription</keyword>
<evidence type="ECO:0000313" key="3">
    <source>
        <dbReference type="EMBL" id="OUZ40824.1"/>
    </source>
</evidence>
<dbReference type="Proteomes" id="UP000196594">
    <property type="component" value="Unassembled WGS sequence"/>
</dbReference>
<organism evidence="3 4">
    <name type="scientific">Solibacillus kalamii</name>
    <dbReference type="NCBI Taxonomy" id="1748298"/>
    <lineage>
        <taxon>Bacteria</taxon>
        <taxon>Bacillati</taxon>
        <taxon>Bacillota</taxon>
        <taxon>Bacilli</taxon>
        <taxon>Bacillales</taxon>
        <taxon>Caryophanaceae</taxon>
        <taxon>Solibacillus</taxon>
    </lineage>
</organism>
<comment type="caution">
    <text evidence="3">The sequence shown here is derived from an EMBL/GenBank/DDBJ whole genome shotgun (WGS) entry which is preliminary data.</text>
</comment>
<evidence type="ECO:0000256" key="2">
    <source>
        <dbReference type="SAM" id="Phobius"/>
    </source>
</evidence>
<feature type="transmembrane region" description="Helical" evidence="2">
    <location>
        <begin position="45"/>
        <end position="71"/>
    </location>
</feature>
<evidence type="ECO:0000313" key="4">
    <source>
        <dbReference type="Proteomes" id="UP000196594"/>
    </source>
</evidence>
<keyword evidence="4" id="KW-1185">Reference proteome</keyword>
<proteinExistence type="predicted"/>
<dbReference type="RefSeq" id="WP_065216606.1">
    <property type="nucleotide sequence ID" value="NZ_JAFBEY010000002.1"/>
</dbReference>
<gene>
    <name evidence="3" type="ORF">CBM15_02820</name>
</gene>
<feature type="region of interest" description="Disordered" evidence="1">
    <location>
        <begin position="1"/>
        <end position="33"/>
    </location>
</feature>
<dbReference type="GO" id="GO:0000428">
    <property type="term" value="C:DNA-directed RNA polymerase complex"/>
    <property type="evidence" value="ECO:0007669"/>
    <property type="project" value="UniProtKB-KW"/>
</dbReference>
<reference evidence="3 4" key="1">
    <citation type="journal article" date="2017" name="Int. J. Syst. Evol. Microbiol.">
        <title>Solibacillus kalamii sp. nov., isolated from a high-efficiency particulate arrestance filter system used in the International Space Station.</title>
        <authorList>
            <person name="Checinska Sielaff A."/>
            <person name="Kumar R.M."/>
            <person name="Pal D."/>
            <person name="Mayilraj S."/>
            <person name="Venkateswaran K."/>
        </authorList>
    </citation>
    <scope>NUCLEOTIDE SEQUENCE [LARGE SCALE GENOMIC DNA]</scope>
    <source>
        <strain evidence="3 4">ISSFR-015</strain>
    </source>
</reference>